<dbReference type="SUPFAM" id="SSF48452">
    <property type="entry name" value="TPR-like"/>
    <property type="match status" value="1"/>
</dbReference>
<dbReference type="InterPro" id="IPR011990">
    <property type="entry name" value="TPR-like_helical_dom_sf"/>
</dbReference>
<evidence type="ECO:0000313" key="2">
    <source>
        <dbReference type="EMBL" id="DAF93405.1"/>
    </source>
</evidence>
<dbReference type="InterPro" id="IPR001173">
    <property type="entry name" value="Glyco_trans_2-like"/>
</dbReference>
<dbReference type="InterPro" id="IPR029044">
    <property type="entry name" value="Nucleotide-diphossugar_trans"/>
</dbReference>
<evidence type="ECO:0000259" key="1">
    <source>
        <dbReference type="Pfam" id="PF00535"/>
    </source>
</evidence>
<dbReference type="PANTHER" id="PTHR43630">
    <property type="entry name" value="POLY-BETA-1,6-N-ACETYL-D-GLUCOSAMINE SYNTHASE"/>
    <property type="match status" value="1"/>
</dbReference>
<dbReference type="EMBL" id="BK016086">
    <property type="protein sequence ID" value="DAF93405.1"/>
    <property type="molecule type" value="Genomic_DNA"/>
</dbReference>
<reference evidence="2" key="1">
    <citation type="journal article" date="2021" name="Proc. Natl. Acad. Sci. U.S.A.">
        <title>A Catalog of Tens of Thousands of Viruses from Human Metagenomes Reveals Hidden Associations with Chronic Diseases.</title>
        <authorList>
            <person name="Tisza M.J."/>
            <person name="Buck C.B."/>
        </authorList>
    </citation>
    <scope>NUCLEOTIDE SEQUENCE</scope>
    <source>
        <strain evidence="2">Ctshb19</strain>
    </source>
</reference>
<name>A0A8S5UFY8_9CAUD</name>
<proteinExistence type="predicted"/>
<dbReference type="PANTHER" id="PTHR43630:SF2">
    <property type="entry name" value="GLYCOSYLTRANSFERASE"/>
    <property type="match status" value="1"/>
</dbReference>
<dbReference type="Gene3D" id="1.25.40.10">
    <property type="entry name" value="Tetratricopeptide repeat domain"/>
    <property type="match status" value="1"/>
</dbReference>
<dbReference type="SUPFAM" id="SSF53448">
    <property type="entry name" value="Nucleotide-diphospho-sugar transferases"/>
    <property type="match status" value="1"/>
</dbReference>
<dbReference type="Gene3D" id="3.90.550.10">
    <property type="entry name" value="Spore Coat Polysaccharide Biosynthesis Protein SpsA, Chain A"/>
    <property type="match status" value="1"/>
</dbReference>
<feature type="domain" description="Glycosyltransferase 2-like" evidence="1">
    <location>
        <begin position="8"/>
        <end position="121"/>
    </location>
</feature>
<accession>A0A8S5UFY8</accession>
<dbReference type="Pfam" id="PF00535">
    <property type="entry name" value="Glycos_transf_2"/>
    <property type="match status" value="1"/>
</dbReference>
<sequence length="368" mass="42388">MKIAVYAIAKNEQTNVADWLENVKDADGIFVLDTGSKDNTISLLEAGGAVVNQMHTGKIFRFDHARNQAMAHIPSDYDVCISLDFDERLSPDWREVIETQFTDEMTAANYTLVFDHDDQGNILVSYPRLAIHRRDCATWQYPVHELLIPKEDGQKETLDISCVHYGEPKEAGHYLDLLQLALSENPNDARNISYLAREYYAMGNKPMATTLYKQHVEIEEYPPFRADSCMRIARMSDEFSTAEWWYRHAIQHCNNLREPYCHLATFYAGHKRYEHAIAAIKSALDFEKPDYDTVFEDRFYSGPWIDHMLMACYQQTGHFKNAALHRDNLINMYLGQSIPVDIAQDIVVLNRSIQELFYAYCTSLGVQG</sequence>
<organism evidence="2">
    <name type="scientific">Myoviridae sp. ctshb19</name>
    <dbReference type="NCBI Taxonomy" id="2825194"/>
    <lineage>
        <taxon>Viruses</taxon>
        <taxon>Duplodnaviria</taxon>
        <taxon>Heunggongvirae</taxon>
        <taxon>Uroviricota</taxon>
        <taxon>Caudoviricetes</taxon>
    </lineage>
</organism>
<protein>
    <submittedName>
        <fullName evidence="2">Glycosyltransferase</fullName>
    </submittedName>
</protein>